<dbReference type="STRING" id="1893.SAMN02787144_1007127"/>
<evidence type="ECO:0000256" key="5">
    <source>
        <dbReference type="ARBA" id="ARBA00022719"/>
    </source>
</evidence>
<comment type="cofactor">
    <cofactor evidence="12">
        <name>[2Fe-2S] cluster</name>
        <dbReference type="ChEBI" id="CHEBI:190135"/>
    </cofactor>
    <text evidence="12">Binds 1 [2Fe-2S] cluster per subunit.</text>
</comment>
<evidence type="ECO:0000259" key="14">
    <source>
        <dbReference type="PROSITE" id="PS51085"/>
    </source>
</evidence>
<dbReference type="FunFam" id="3.30.70.20:FF:000016">
    <property type="entry name" value="NADH-quinone oxidoreductase"/>
    <property type="match status" value="1"/>
</dbReference>
<evidence type="ECO:0000256" key="6">
    <source>
        <dbReference type="ARBA" id="ARBA00022723"/>
    </source>
</evidence>
<evidence type="ECO:0000256" key="11">
    <source>
        <dbReference type="ARBA" id="ARBA00047712"/>
    </source>
</evidence>
<keyword evidence="7 12" id="KW-1278">Translocase</keyword>
<dbReference type="InterPro" id="IPR009010">
    <property type="entry name" value="Asp_de-COase-like_dom_sf"/>
</dbReference>
<dbReference type="Pfam" id="PF22117">
    <property type="entry name" value="Fer4_Nqo3"/>
    <property type="match status" value="1"/>
</dbReference>
<dbReference type="SMART" id="SM00929">
    <property type="entry name" value="NADH-G_4Fe-4S_3"/>
    <property type="match status" value="1"/>
</dbReference>
<dbReference type="SMART" id="SM00926">
    <property type="entry name" value="Molybdop_Fe4S4"/>
    <property type="match status" value="1"/>
</dbReference>
<keyword evidence="10 12" id="KW-0520">NAD</keyword>
<dbReference type="FunFam" id="3.10.20.740:FF:000001">
    <property type="entry name" value="NADH-quinone oxidoreductase subunit G"/>
    <property type="match status" value="1"/>
</dbReference>
<organism evidence="17 18">
    <name type="scientific">Streptomyces atratus</name>
    <dbReference type="NCBI Taxonomy" id="1893"/>
    <lineage>
        <taxon>Bacteria</taxon>
        <taxon>Bacillati</taxon>
        <taxon>Actinomycetota</taxon>
        <taxon>Actinomycetes</taxon>
        <taxon>Kitasatosporales</taxon>
        <taxon>Streptomycetaceae</taxon>
        <taxon>Streptomyces</taxon>
    </lineage>
</organism>
<dbReference type="Pfam" id="PF10588">
    <property type="entry name" value="NADH-G_4Fe-4S_3"/>
    <property type="match status" value="1"/>
</dbReference>
<dbReference type="GO" id="GO:0003954">
    <property type="term" value="F:NADH dehydrogenase activity"/>
    <property type="evidence" value="ECO:0007669"/>
    <property type="project" value="TreeGrafter"/>
</dbReference>
<evidence type="ECO:0000256" key="2">
    <source>
        <dbReference type="ARBA" id="ARBA00005404"/>
    </source>
</evidence>
<dbReference type="CDD" id="cd00207">
    <property type="entry name" value="fer2"/>
    <property type="match status" value="1"/>
</dbReference>
<keyword evidence="6 12" id="KW-0479">Metal-binding</keyword>
<evidence type="ECO:0000256" key="7">
    <source>
        <dbReference type="ARBA" id="ARBA00022967"/>
    </source>
</evidence>
<dbReference type="RefSeq" id="WP_072485620.1">
    <property type="nucleotide sequence ID" value="NZ_CP109381.1"/>
</dbReference>
<evidence type="ECO:0000256" key="13">
    <source>
        <dbReference type="SAM" id="MobiDB-lite"/>
    </source>
</evidence>
<sequence length="843" mass="88308">MTVTTSAPSGGGEAAIPPEDLVTLTIDGIEISVPKGTLVIRAAELLGIEIPRFCDHPLLDPVGACRQCIVEVEGQRKPMASCTITCTDGMVVKSQLTSPVAEKAQKGVMELLLINHPLDCPVCDKGGECPLQNQAMSHGDADSRFDGKKRTYEKPVPISTQVLLDRERCVLCARCTRFSNQVAGDPMIELIERGALQQVGTGEGDPFESYFSGNTIQICPVGALTSAAYRFRSRPFDLVSSPSVCEHCAGGCATRTDHRRGKVMRRLAANDPEVNEEWVCDKGRFGFRYAQQRDRLTTPLVRNADGVLEPASWPEALAAAAAGLSAARGRTGVLTGGRLTVEDAYAYSKFARVALDTNDIDFRARVHSGEEADFLAARVAGRGRDLDGAGVTYTSLEKAPAVLLVGFESEEEAPGVFLRLRKANRKHGQRTYAIASHATRGLDKAGGTLLPAAPGTETEWLDAIAGGVGLDGDGAAAAEALRGEGAVIVVGERLAAVPGGLTAAVRTATATGAALVWIPRRAGERGAVEAGALPSLLPGGRPATDPRARDEVAAVWGVAELPSRFGRDTGQIVEAAATGELGALVVAGVEVVDLPDPARALEALDQVGFLVSLELRPSEVTERADVVFPVAAVAEKSGTFLNWEGRARMFEAALKPEQMTRTLASGDARVLHMLADAMARTAGAEGPGRFALPDLKSVRRELDRLGGWSGARATEPNEPPQPLPRPGDGEAILAGHRMLLDLGRLQEGDEALAGTRHAAVARLSAATAAETGVKDGDLLAVTGPAGSVAFPLKVTDMPDRVVWVPLNSVGRGVPADTGARPGGLVRIGPAAPGTPDVTPEVGA</sequence>
<dbReference type="Gene3D" id="3.40.50.740">
    <property type="match status" value="2"/>
</dbReference>
<dbReference type="GO" id="GO:0046872">
    <property type="term" value="F:metal ion binding"/>
    <property type="evidence" value="ECO:0007669"/>
    <property type="project" value="UniProtKB-UniRule"/>
</dbReference>
<evidence type="ECO:0000256" key="12">
    <source>
        <dbReference type="RuleBase" id="RU003525"/>
    </source>
</evidence>
<evidence type="ECO:0000259" key="16">
    <source>
        <dbReference type="PROSITE" id="PS51839"/>
    </source>
</evidence>
<protein>
    <recommendedName>
        <fullName evidence="12">NADH-quinone oxidoreductase</fullName>
        <ecNumber evidence="12">7.1.1.-</ecNumber>
    </recommendedName>
</protein>
<dbReference type="InterPro" id="IPR001041">
    <property type="entry name" value="2Fe-2S_ferredoxin-type"/>
</dbReference>
<comment type="similarity">
    <text evidence="2 12">Belongs to the complex I 75 kDa subunit family.</text>
</comment>
<dbReference type="PROSITE" id="PS00643">
    <property type="entry name" value="COMPLEX1_75K_3"/>
    <property type="match status" value="1"/>
</dbReference>
<comment type="function">
    <text evidence="12">NDH-1 shuttles electrons from NADH, via FMN and iron-sulfur (Fe-S) centers, to quinones in the respiratory chain. Couples the redox reaction to proton translocation (for every two electrons transferred, four hydrogen ions are translocated across the cytoplasmic membrane), and thus conserves the redox energy in a proton gradient.</text>
</comment>
<dbReference type="InterPro" id="IPR036010">
    <property type="entry name" value="2Fe-2S_ferredoxin-like_sf"/>
</dbReference>
<evidence type="ECO:0000256" key="1">
    <source>
        <dbReference type="ARBA" id="ARBA00001966"/>
    </source>
</evidence>
<dbReference type="Pfam" id="PF22151">
    <property type="entry name" value="Fer4_NDSU1"/>
    <property type="match status" value="1"/>
</dbReference>
<dbReference type="Pfam" id="PF01568">
    <property type="entry name" value="Molydop_binding"/>
    <property type="match status" value="1"/>
</dbReference>
<comment type="cofactor">
    <cofactor evidence="1 12">
        <name>[4Fe-4S] cluster</name>
        <dbReference type="ChEBI" id="CHEBI:49883"/>
    </cofactor>
</comment>
<evidence type="ECO:0000313" key="18">
    <source>
        <dbReference type="Proteomes" id="UP000181909"/>
    </source>
</evidence>
<dbReference type="CDD" id="cd02788">
    <property type="entry name" value="MopB_CT_NDH-1_NuoG2-N7"/>
    <property type="match status" value="1"/>
</dbReference>
<dbReference type="PANTHER" id="PTHR43105:SF12">
    <property type="entry name" value="NADH-QUINONE OXIDOREDUCTASE SUBUNIT G"/>
    <property type="match status" value="1"/>
</dbReference>
<feature type="domain" description="2Fe-2S ferredoxin-type" evidence="14">
    <location>
        <begin position="20"/>
        <end position="98"/>
    </location>
</feature>
<dbReference type="PANTHER" id="PTHR43105">
    <property type="entry name" value="RESPIRATORY NITRATE REDUCTASE"/>
    <property type="match status" value="1"/>
</dbReference>
<keyword evidence="4 12" id="KW-0001">2Fe-2S</keyword>
<keyword evidence="9 12" id="KW-0411">Iron-sulfur</keyword>
<keyword evidence="5 12" id="KW-0874">Quinone</keyword>
<dbReference type="SUPFAM" id="SSF53706">
    <property type="entry name" value="Formate dehydrogenase/DMSO reductase, domains 1-3"/>
    <property type="match status" value="1"/>
</dbReference>
<dbReference type="PROSITE" id="PS00642">
    <property type="entry name" value="COMPLEX1_75K_2"/>
    <property type="match status" value="1"/>
</dbReference>
<dbReference type="GO" id="GO:0008137">
    <property type="term" value="F:NADH dehydrogenase (ubiquinone) activity"/>
    <property type="evidence" value="ECO:0007669"/>
    <property type="project" value="UniProtKB-UniRule"/>
</dbReference>
<dbReference type="PROSITE" id="PS00641">
    <property type="entry name" value="COMPLEX1_75K_1"/>
    <property type="match status" value="1"/>
</dbReference>
<dbReference type="AlphaFoldDB" id="A0A1K2AN05"/>
<dbReference type="SUPFAM" id="SSF50692">
    <property type="entry name" value="ADC-like"/>
    <property type="match status" value="1"/>
</dbReference>
<dbReference type="PROSITE" id="PS51085">
    <property type="entry name" value="2FE2S_FER_2"/>
    <property type="match status" value="1"/>
</dbReference>
<evidence type="ECO:0000313" key="17">
    <source>
        <dbReference type="EMBL" id="SFX87188.1"/>
    </source>
</evidence>
<dbReference type="GO" id="GO:0043546">
    <property type="term" value="F:molybdopterin cofactor binding"/>
    <property type="evidence" value="ECO:0007669"/>
    <property type="project" value="InterPro"/>
</dbReference>
<dbReference type="InterPro" id="IPR010228">
    <property type="entry name" value="NADH_UbQ_OxRdtase_Gsu"/>
</dbReference>
<proteinExistence type="inferred from homology"/>
<dbReference type="GO" id="GO:0016020">
    <property type="term" value="C:membrane"/>
    <property type="evidence" value="ECO:0007669"/>
    <property type="project" value="InterPro"/>
</dbReference>
<dbReference type="Gene3D" id="3.40.228.10">
    <property type="entry name" value="Dimethylsulfoxide Reductase, domain 2"/>
    <property type="match status" value="1"/>
</dbReference>
<dbReference type="SUPFAM" id="SSF54292">
    <property type="entry name" value="2Fe-2S ferredoxin-like"/>
    <property type="match status" value="1"/>
</dbReference>
<feature type="domain" description="4Fe-4S His(Cys)3-ligated-type" evidence="16">
    <location>
        <begin position="100"/>
        <end position="139"/>
    </location>
</feature>
<dbReference type="SUPFAM" id="SSF54862">
    <property type="entry name" value="4Fe-4S ferredoxins"/>
    <property type="match status" value="1"/>
</dbReference>
<accession>A0A1K2AN05</accession>
<dbReference type="GO" id="GO:0051539">
    <property type="term" value="F:4 iron, 4 sulfur cluster binding"/>
    <property type="evidence" value="ECO:0007669"/>
    <property type="project" value="UniProtKB-KW"/>
</dbReference>
<dbReference type="InterPro" id="IPR006656">
    <property type="entry name" value="Mopterin_OxRdtase"/>
</dbReference>
<dbReference type="Pfam" id="PF00384">
    <property type="entry name" value="Molybdopterin"/>
    <property type="match status" value="1"/>
</dbReference>
<evidence type="ECO:0000256" key="4">
    <source>
        <dbReference type="ARBA" id="ARBA00022714"/>
    </source>
</evidence>
<dbReference type="NCBIfam" id="NF005895">
    <property type="entry name" value="PRK07860.1"/>
    <property type="match status" value="1"/>
</dbReference>
<evidence type="ECO:0000256" key="10">
    <source>
        <dbReference type="ARBA" id="ARBA00023027"/>
    </source>
</evidence>
<dbReference type="GO" id="GO:0048038">
    <property type="term" value="F:quinone binding"/>
    <property type="evidence" value="ECO:0007669"/>
    <property type="project" value="UniProtKB-UniRule"/>
</dbReference>
<gene>
    <name evidence="17" type="ORF">SAMN02787144_1007127</name>
</gene>
<feature type="region of interest" description="Disordered" evidence="13">
    <location>
        <begin position="708"/>
        <end position="729"/>
    </location>
</feature>
<comment type="catalytic activity">
    <reaction evidence="11 12">
        <text>a quinone + NADH + 5 H(+)(in) = a quinol + NAD(+) + 4 H(+)(out)</text>
        <dbReference type="Rhea" id="RHEA:57888"/>
        <dbReference type="ChEBI" id="CHEBI:15378"/>
        <dbReference type="ChEBI" id="CHEBI:24646"/>
        <dbReference type="ChEBI" id="CHEBI:57540"/>
        <dbReference type="ChEBI" id="CHEBI:57945"/>
        <dbReference type="ChEBI" id="CHEBI:132124"/>
    </reaction>
</comment>
<dbReference type="PROSITE" id="PS51839">
    <property type="entry name" value="4FE4S_HC3"/>
    <property type="match status" value="1"/>
</dbReference>
<dbReference type="Gene3D" id="3.30.70.20">
    <property type="match status" value="1"/>
</dbReference>
<dbReference type="OrthoDB" id="9810782at2"/>
<evidence type="ECO:0000256" key="3">
    <source>
        <dbReference type="ARBA" id="ARBA00022485"/>
    </source>
</evidence>
<evidence type="ECO:0000256" key="8">
    <source>
        <dbReference type="ARBA" id="ARBA00023004"/>
    </source>
</evidence>
<dbReference type="InterPro" id="IPR006963">
    <property type="entry name" value="Mopterin_OxRdtase_4Fe-4S_dom"/>
</dbReference>
<name>A0A1K2AN05_STRAR</name>
<evidence type="ECO:0000256" key="9">
    <source>
        <dbReference type="ARBA" id="ARBA00023014"/>
    </source>
</evidence>
<dbReference type="GO" id="GO:0042773">
    <property type="term" value="P:ATP synthesis coupled electron transport"/>
    <property type="evidence" value="ECO:0007669"/>
    <property type="project" value="InterPro"/>
</dbReference>
<keyword evidence="8 12" id="KW-0408">Iron</keyword>
<dbReference type="InterPro" id="IPR000283">
    <property type="entry name" value="NADH_UbQ_OxRdtase_75kDa_su_CS"/>
</dbReference>
<dbReference type="InterPro" id="IPR006657">
    <property type="entry name" value="MoPterin_dinucl-bd_dom"/>
</dbReference>
<reference evidence="17 18" key="1">
    <citation type="submission" date="2016-11" db="EMBL/GenBank/DDBJ databases">
        <authorList>
            <person name="Jaros S."/>
            <person name="Januszkiewicz K."/>
            <person name="Wedrychowicz H."/>
        </authorList>
    </citation>
    <scope>NUCLEOTIDE SEQUENCE [LARGE SCALE GENOMIC DNA]</scope>
    <source>
        <strain evidence="17 18">OK807</strain>
    </source>
</reference>
<dbReference type="GO" id="GO:0051537">
    <property type="term" value="F:2 iron, 2 sulfur cluster binding"/>
    <property type="evidence" value="ECO:0007669"/>
    <property type="project" value="UniProtKB-UniRule"/>
</dbReference>
<evidence type="ECO:0000259" key="15">
    <source>
        <dbReference type="PROSITE" id="PS51669"/>
    </source>
</evidence>
<dbReference type="Proteomes" id="UP000181909">
    <property type="component" value="Unassembled WGS sequence"/>
</dbReference>
<dbReference type="NCBIfam" id="TIGR01973">
    <property type="entry name" value="NuoG"/>
    <property type="match status" value="1"/>
</dbReference>
<dbReference type="InterPro" id="IPR050123">
    <property type="entry name" value="Prok_molybdopt-oxidoreductase"/>
</dbReference>
<dbReference type="Gene3D" id="2.20.25.90">
    <property type="entry name" value="ADC-like domains"/>
    <property type="match status" value="1"/>
</dbReference>
<dbReference type="PROSITE" id="PS51669">
    <property type="entry name" value="4FE4S_MOW_BIS_MGD"/>
    <property type="match status" value="1"/>
</dbReference>
<dbReference type="EC" id="7.1.1.-" evidence="12"/>
<dbReference type="InterPro" id="IPR054351">
    <property type="entry name" value="NADH_UbQ_OxRdtase_ferredoxin"/>
</dbReference>
<dbReference type="Pfam" id="PF13510">
    <property type="entry name" value="Fer2_4"/>
    <property type="match status" value="1"/>
</dbReference>
<dbReference type="EMBL" id="FPJO01000007">
    <property type="protein sequence ID" value="SFX87188.1"/>
    <property type="molecule type" value="Genomic_DNA"/>
</dbReference>
<dbReference type="Gene3D" id="3.10.20.740">
    <property type="match status" value="1"/>
</dbReference>
<dbReference type="InterPro" id="IPR019574">
    <property type="entry name" value="NADH_UbQ_OxRdtase_Gsu_4Fe4S-bd"/>
</dbReference>
<feature type="domain" description="4Fe-4S Mo/W bis-MGD-type" evidence="15">
    <location>
        <begin position="238"/>
        <end position="294"/>
    </location>
</feature>
<keyword evidence="3 12" id="KW-0004">4Fe-4S</keyword>